<evidence type="ECO:0000256" key="1">
    <source>
        <dbReference type="ARBA" id="ARBA00022491"/>
    </source>
</evidence>
<gene>
    <name evidence="6" type="ORF">DI632_12790</name>
</gene>
<comment type="caution">
    <text evidence="6">The sequence shown here is derived from an EMBL/GenBank/DDBJ whole genome shotgun (WGS) entry which is preliminary data.</text>
</comment>
<dbReference type="InterPro" id="IPR010982">
    <property type="entry name" value="Lambda_DNA-bd_dom_sf"/>
</dbReference>
<organism evidence="6 7">
    <name type="scientific">Sphingomonas hengshuiensis</name>
    <dbReference type="NCBI Taxonomy" id="1609977"/>
    <lineage>
        <taxon>Bacteria</taxon>
        <taxon>Pseudomonadati</taxon>
        <taxon>Pseudomonadota</taxon>
        <taxon>Alphaproteobacteria</taxon>
        <taxon>Sphingomonadales</taxon>
        <taxon>Sphingomonadaceae</taxon>
        <taxon>Sphingomonas</taxon>
    </lineage>
</organism>
<dbReference type="EMBL" id="QFNF01000039">
    <property type="protein sequence ID" value="PZO74695.1"/>
    <property type="molecule type" value="Genomic_DNA"/>
</dbReference>
<dbReference type="SMART" id="SM00354">
    <property type="entry name" value="HTH_LACI"/>
    <property type="match status" value="1"/>
</dbReference>
<dbReference type="CDD" id="cd01392">
    <property type="entry name" value="HTH_LacI"/>
    <property type="match status" value="1"/>
</dbReference>
<accession>A0A2W5AUJ6</accession>
<feature type="domain" description="HTH lacI-type" evidence="5">
    <location>
        <begin position="2"/>
        <end position="56"/>
    </location>
</feature>
<evidence type="ECO:0000313" key="6">
    <source>
        <dbReference type="EMBL" id="PZO74695.1"/>
    </source>
</evidence>
<dbReference type="CDD" id="cd06284">
    <property type="entry name" value="PBP1_LacI-like"/>
    <property type="match status" value="1"/>
</dbReference>
<dbReference type="InterPro" id="IPR028082">
    <property type="entry name" value="Peripla_BP_I"/>
</dbReference>
<reference evidence="6 7" key="1">
    <citation type="submission" date="2017-08" db="EMBL/GenBank/DDBJ databases">
        <title>Infants hospitalized years apart are colonized by the same room-sourced microbial strains.</title>
        <authorList>
            <person name="Brooks B."/>
            <person name="Olm M.R."/>
            <person name="Firek B.A."/>
            <person name="Baker R."/>
            <person name="Thomas B.C."/>
            <person name="Morowitz M.J."/>
            <person name="Banfield J.F."/>
        </authorList>
    </citation>
    <scope>NUCLEOTIDE SEQUENCE [LARGE SCALE GENOMIC DNA]</scope>
    <source>
        <strain evidence="6">S2_018_000_R3_110</strain>
    </source>
</reference>
<evidence type="ECO:0000256" key="2">
    <source>
        <dbReference type="ARBA" id="ARBA00023015"/>
    </source>
</evidence>
<dbReference type="PROSITE" id="PS50932">
    <property type="entry name" value="HTH_LACI_2"/>
    <property type="match status" value="1"/>
</dbReference>
<keyword evidence="4" id="KW-0804">Transcription</keyword>
<dbReference type="Proteomes" id="UP000248614">
    <property type="component" value="Unassembled WGS sequence"/>
</dbReference>
<proteinExistence type="predicted"/>
<dbReference type="InterPro" id="IPR000843">
    <property type="entry name" value="HTH_LacI"/>
</dbReference>
<evidence type="ECO:0000259" key="5">
    <source>
        <dbReference type="PROSITE" id="PS50932"/>
    </source>
</evidence>
<dbReference type="PANTHER" id="PTHR30146:SF148">
    <property type="entry name" value="HTH-TYPE TRANSCRIPTIONAL REPRESSOR PURR-RELATED"/>
    <property type="match status" value="1"/>
</dbReference>
<dbReference type="Pfam" id="PF13377">
    <property type="entry name" value="Peripla_BP_3"/>
    <property type="match status" value="1"/>
</dbReference>
<protein>
    <submittedName>
        <fullName evidence="6">LacI family transcriptional regulator</fullName>
    </submittedName>
</protein>
<dbReference type="SUPFAM" id="SSF53822">
    <property type="entry name" value="Periplasmic binding protein-like I"/>
    <property type="match status" value="1"/>
</dbReference>
<keyword evidence="1" id="KW-0678">Repressor</keyword>
<dbReference type="Gene3D" id="3.40.50.2300">
    <property type="match status" value="2"/>
</dbReference>
<dbReference type="GO" id="GO:0000976">
    <property type="term" value="F:transcription cis-regulatory region binding"/>
    <property type="evidence" value="ECO:0007669"/>
    <property type="project" value="TreeGrafter"/>
</dbReference>
<evidence type="ECO:0000256" key="3">
    <source>
        <dbReference type="ARBA" id="ARBA00023125"/>
    </source>
</evidence>
<dbReference type="AlphaFoldDB" id="A0A2W5AUJ6"/>
<dbReference type="Gene3D" id="1.10.260.40">
    <property type="entry name" value="lambda repressor-like DNA-binding domains"/>
    <property type="match status" value="1"/>
</dbReference>
<keyword evidence="2" id="KW-0805">Transcription regulation</keyword>
<sequence length="330" mass="35316">MSSIIDVAKAAGLSTATVSRALRTPEKVTEATRARVMAAVAAVDYRPNLLARNLRSDRSFSVLVLVPGIANPFFANVTAGIESIAWRRGYSVFLGDTRDSRDREAHYEQLVETRLADGVIQLSPDYGFNARQRAATYPIVHACGCELTQAPSVRIDNAGAAREMVDHLIAAGHRRIAAISGPPANPHAVDRMKGYRAALDAAGVVFDPALVRFGNWTMESGHNAAAEFLSLPERPTALFSMNDEMAIGAIQATTARGLRVPHDLAITGFDDISFAAHSTPSLTTIAQPAEAMGARACEILIDRIEGKATDDTVHVLPHALIVRQSSGPVD</sequence>
<dbReference type="GO" id="GO:0003700">
    <property type="term" value="F:DNA-binding transcription factor activity"/>
    <property type="evidence" value="ECO:0007669"/>
    <property type="project" value="TreeGrafter"/>
</dbReference>
<evidence type="ECO:0000256" key="4">
    <source>
        <dbReference type="ARBA" id="ARBA00023163"/>
    </source>
</evidence>
<name>A0A2W5AUJ6_9SPHN</name>
<keyword evidence="3" id="KW-0238">DNA-binding</keyword>
<dbReference type="PANTHER" id="PTHR30146">
    <property type="entry name" value="LACI-RELATED TRANSCRIPTIONAL REPRESSOR"/>
    <property type="match status" value="1"/>
</dbReference>
<evidence type="ECO:0000313" key="7">
    <source>
        <dbReference type="Proteomes" id="UP000248614"/>
    </source>
</evidence>
<dbReference type="Pfam" id="PF00356">
    <property type="entry name" value="LacI"/>
    <property type="match status" value="1"/>
</dbReference>
<dbReference type="InterPro" id="IPR046335">
    <property type="entry name" value="LacI/GalR-like_sensor"/>
</dbReference>
<dbReference type="SUPFAM" id="SSF47413">
    <property type="entry name" value="lambda repressor-like DNA-binding domains"/>
    <property type="match status" value="1"/>
</dbReference>